<dbReference type="InterPro" id="IPR050109">
    <property type="entry name" value="HTH-type_TetR-like_transc_reg"/>
</dbReference>
<evidence type="ECO:0000256" key="1">
    <source>
        <dbReference type="ARBA" id="ARBA00023015"/>
    </source>
</evidence>
<dbReference type="EMBL" id="CP036271">
    <property type="protein sequence ID" value="QDT57076.1"/>
    <property type="molecule type" value="Genomic_DNA"/>
</dbReference>
<dbReference type="GO" id="GO:0003700">
    <property type="term" value="F:DNA-binding transcription factor activity"/>
    <property type="evidence" value="ECO:0007669"/>
    <property type="project" value="TreeGrafter"/>
</dbReference>
<feature type="domain" description="HTH tetR-type" evidence="5">
    <location>
        <begin position="34"/>
        <end position="94"/>
    </location>
</feature>
<dbReference type="KEGG" id="ccos:Pan44_51420"/>
<sequence length="210" mass="23432">MCAHAVDKSPERSPFRQLDGDFMKTIVQPTKQPAETRQRLLDEAARVILDKGLAGLTLDAVAKAAGVSKGGLLHHFPSKQHLVDGLVVDLHEQFVERWKKLVDSDPIVPGRHTRAYLKLVTSERDDHASKLCNIIAVEDRQNHTMRDLWRNFLTSLLRTENTGGVDPVTLAIVQLATDGLWLADLEGFFAGDTNLHNQIVERLAQMTTQV</sequence>
<organism evidence="6 7">
    <name type="scientific">Caulifigura coniformis</name>
    <dbReference type="NCBI Taxonomy" id="2527983"/>
    <lineage>
        <taxon>Bacteria</taxon>
        <taxon>Pseudomonadati</taxon>
        <taxon>Planctomycetota</taxon>
        <taxon>Planctomycetia</taxon>
        <taxon>Planctomycetales</taxon>
        <taxon>Planctomycetaceae</taxon>
        <taxon>Caulifigura</taxon>
    </lineage>
</organism>
<dbReference type="SUPFAM" id="SSF48498">
    <property type="entry name" value="Tetracyclin repressor-like, C-terminal domain"/>
    <property type="match status" value="1"/>
</dbReference>
<dbReference type="GO" id="GO:0000976">
    <property type="term" value="F:transcription cis-regulatory region binding"/>
    <property type="evidence" value="ECO:0007669"/>
    <property type="project" value="TreeGrafter"/>
</dbReference>
<dbReference type="Pfam" id="PF17937">
    <property type="entry name" value="TetR_C_28"/>
    <property type="match status" value="1"/>
</dbReference>
<evidence type="ECO:0000313" key="6">
    <source>
        <dbReference type="EMBL" id="QDT57076.1"/>
    </source>
</evidence>
<dbReference type="PROSITE" id="PS50977">
    <property type="entry name" value="HTH_TETR_2"/>
    <property type="match status" value="1"/>
</dbReference>
<proteinExistence type="predicted"/>
<dbReference type="InterPro" id="IPR036271">
    <property type="entry name" value="Tet_transcr_reg_TetR-rel_C_sf"/>
</dbReference>
<reference evidence="6 7" key="1">
    <citation type="submission" date="2019-02" db="EMBL/GenBank/DDBJ databases">
        <title>Deep-cultivation of Planctomycetes and their phenomic and genomic characterization uncovers novel biology.</title>
        <authorList>
            <person name="Wiegand S."/>
            <person name="Jogler M."/>
            <person name="Boedeker C."/>
            <person name="Pinto D."/>
            <person name="Vollmers J."/>
            <person name="Rivas-Marin E."/>
            <person name="Kohn T."/>
            <person name="Peeters S.H."/>
            <person name="Heuer A."/>
            <person name="Rast P."/>
            <person name="Oberbeckmann S."/>
            <person name="Bunk B."/>
            <person name="Jeske O."/>
            <person name="Meyerdierks A."/>
            <person name="Storesund J.E."/>
            <person name="Kallscheuer N."/>
            <person name="Luecker S."/>
            <person name="Lage O.M."/>
            <person name="Pohl T."/>
            <person name="Merkel B.J."/>
            <person name="Hornburger P."/>
            <person name="Mueller R.-W."/>
            <person name="Bruemmer F."/>
            <person name="Labrenz M."/>
            <person name="Spormann A.M."/>
            <person name="Op den Camp H."/>
            <person name="Overmann J."/>
            <person name="Amann R."/>
            <person name="Jetten M.S.M."/>
            <person name="Mascher T."/>
            <person name="Medema M.H."/>
            <person name="Devos D.P."/>
            <person name="Kaster A.-K."/>
            <person name="Ovreas L."/>
            <person name="Rohde M."/>
            <person name="Galperin M.Y."/>
            <person name="Jogler C."/>
        </authorList>
    </citation>
    <scope>NUCLEOTIDE SEQUENCE [LARGE SCALE GENOMIC DNA]</scope>
    <source>
        <strain evidence="6 7">Pan44</strain>
    </source>
</reference>
<evidence type="ECO:0000256" key="3">
    <source>
        <dbReference type="ARBA" id="ARBA00023163"/>
    </source>
</evidence>
<feature type="DNA-binding region" description="H-T-H motif" evidence="4">
    <location>
        <begin position="57"/>
        <end position="76"/>
    </location>
</feature>
<dbReference type="PRINTS" id="PR00455">
    <property type="entry name" value="HTHTETR"/>
</dbReference>
<accession>A0A517SLS3</accession>
<dbReference type="InterPro" id="IPR009057">
    <property type="entry name" value="Homeodomain-like_sf"/>
</dbReference>
<evidence type="ECO:0000259" key="5">
    <source>
        <dbReference type="PROSITE" id="PS50977"/>
    </source>
</evidence>
<keyword evidence="3" id="KW-0804">Transcription</keyword>
<dbReference type="PANTHER" id="PTHR30055:SF234">
    <property type="entry name" value="HTH-TYPE TRANSCRIPTIONAL REGULATOR BETI"/>
    <property type="match status" value="1"/>
</dbReference>
<dbReference type="InterPro" id="IPR001647">
    <property type="entry name" value="HTH_TetR"/>
</dbReference>
<protein>
    <submittedName>
        <fullName evidence="6">HTH-type transcriptional repressor KstR2</fullName>
    </submittedName>
</protein>
<keyword evidence="7" id="KW-1185">Reference proteome</keyword>
<name>A0A517SLS3_9PLAN</name>
<evidence type="ECO:0000256" key="2">
    <source>
        <dbReference type="ARBA" id="ARBA00023125"/>
    </source>
</evidence>
<dbReference type="InParanoid" id="A0A517SLS3"/>
<dbReference type="Gene3D" id="1.10.357.10">
    <property type="entry name" value="Tetracycline Repressor, domain 2"/>
    <property type="match status" value="1"/>
</dbReference>
<evidence type="ECO:0000256" key="4">
    <source>
        <dbReference type="PROSITE-ProRule" id="PRU00335"/>
    </source>
</evidence>
<dbReference type="Pfam" id="PF00440">
    <property type="entry name" value="TetR_N"/>
    <property type="match status" value="1"/>
</dbReference>
<dbReference type="InterPro" id="IPR041479">
    <property type="entry name" value="TetR_CgmR_C"/>
</dbReference>
<dbReference type="AlphaFoldDB" id="A0A517SLS3"/>
<dbReference type="SUPFAM" id="SSF46689">
    <property type="entry name" value="Homeodomain-like"/>
    <property type="match status" value="1"/>
</dbReference>
<keyword evidence="1" id="KW-0805">Transcription regulation</keyword>
<keyword evidence="2 4" id="KW-0238">DNA-binding</keyword>
<dbReference type="PANTHER" id="PTHR30055">
    <property type="entry name" value="HTH-TYPE TRANSCRIPTIONAL REGULATOR RUTR"/>
    <property type="match status" value="1"/>
</dbReference>
<gene>
    <name evidence="6" type="primary">kstR2</name>
    <name evidence="6" type="ORF">Pan44_51420</name>
</gene>
<evidence type="ECO:0000313" key="7">
    <source>
        <dbReference type="Proteomes" id="UP000315700"/>
    </source>
</evidence>
<dbReference type="Proteomes" id="UP000315700">
    <property type="component" value="Chromosome"/>
</dbReference>
<dbReference type="OrthoDB" id="9789566at2"/>